<dbReference type="Gene3D" id="2.70.70.10">
    <property type="entry name" value="Glucose Permease (Domain IIA)"/>
    <property type="match status" value="1"/>
</dbReference>
<keyword evidence="5" id="KW-1185">Reference proteome</keyword>
<organism evidence="4 5">
    <name type="scientific">Catalinimonas alkaloidigena</name>
    <dbReference type="NCBI Taxonomy" id="1075417"/>
    <lineage>
        <taxon>Bacteria</taxon>
        <taxon>Pseudomonadati</taxon>
        <taxon>Bacteroidota</taxon>
        <taxon>Cytophagia</taxon>
        <taxon>Cytophagales</taxon>
        <taxon>Catalimonadaceae</taxon>
        <taxon>Catalinimonas</taxon>
    </lineage>
</organism>
<gene>
    <name evidence="4" type="ORF">SAMN05421823_101164</name>
</gene>
<dbReference type="SUPFAM" id="SSF51261">
    <property type="entry name" value="Duplicated hybrid motif"/>
    <property type="match status" value="1"/>
</dbReference>
<dbReference type="InterPro" id="IPR050570">
    <property type="entry name" value="Cell_wall_metabolism_enzyme"/>
</dbReference>
<dbReference type="STRING" id="1075417.SAMN05421823_101164"/>
<dbReference type="CDD" id="cd12797">
    <property type="entry name" value="M23_peptidase"/>
    <property type="match status" value="1"/>
</dbReference>
<dbReference type="Proteomes" id="UP000198510">
    <property type="component" value="Unassembled WGS sequence"/>
</dbReference>
<dbReference type="PANTHER" id="PTHR21666:SF270">
    <property type="entry name" value="MUREIN HYDROLASE ACTIVATOR ENVC"/>
    <property type="match status" value="1"/>
</dbReference>
<sequence length="456" mass="51579">MKPLLYTSLLLLSTFATRAQSFRFQGGGEYAVTSPCVSPAQLQTIERTLQTRVAQLRKQGKLAPALRQATAAATQFAWPMRQAEGFHYPSYYGISNYVDLHADATLGDWNCQQRTYEGHQGTDYFLWPFNMNMMADEQVEVVAAAAGVVVEKHDGEFDQSCDTSSASGLPNYVILMHEDGTYSFYLHLKKNSVTPKPVGANVASGEFIGYVGSSGYSTGPHLHFEVRDPELNTLDPYQGTCNNRPSMWVEQKPYYDSRINALMTHRAVMQFNPCPQLHEMHVQDQFMPGDTFYFAAYYHDQRQGQVTRFRLFDPNGNVATDWTMNLDQPHYVASYWYWQFFLSPEALPGTWHFEAIYEDEVTTHTIQVGAPTAAAGNQYAQQRVRLFPNPTADQFTVSAQAPIQHVVVYNVLGAAERTLPGAGQREIRVGALRKGIYFVKIWFEDGRYLARKMVVE</sequence>
<dbReference type="EMBL" id="FNFO01000001">
    <property type="protein sequence ID" value="SDJ80867.1"/>
    <property type="molecule type" value="Genomic_DNA"/>
</dbReference>
<evidence type="ECO:0000256" key="1">
    <source>
        <dbReference type="SAM" id="SignalP"/>
    </source>
</evidence>
<feature type="signal peptide" evidence="1">
    <location>
        <begin position="1"/>
        <end position="19"/>
    </location>
</feature>
<reference evidence="4 5" key="1">
    <citation type="submission" date="2016-10" db="EMBL/GenBank/DDBJ databases">
        <authorList>
            <person name="de Groot N.N."/>
        </authorList>
    </citation>
    <scope>NUCLEOTIDE SEQUENCE [LARGE SCALE GENOMIC DNA]</scope>
    <source>
        <strain evidence="4 5">DSM 25186</strain>
    </source>
</reference>
<dbReference type="InterPro" id="IPR016047">
    <property type="entry name" value="M23ase_b-sheet_dom"/>
</dbReference>
<keyword evidence="1" id="KW-0732">Signal</keyword>
<dbReference type="Pfam" id="PF01551">
    <property type="entry name" value="Peptidase_M23"/>
    <property type="match status" value="1"/>
</dbReference>
<evidence type="ECO:0000313" key="5">
    <source>
        <dbReference type="Proteomes" id="UP000198510"/>
    </source>
</evidence>
<protein>
    <submittedName>
        <fullName evidence="4">Por secretion system C-terminal sorting domain-containing protein</fullName>
    </submittedName>
</protein>
<feature type="domain" description="M23ase beta-sheet core" evidence="2">
    <location>
        <begin position="134"/>
        <end position="228"/>
    </location>
</feature>
<dbReference type="GO" id="GO:0004222">
    <property type="term" value="F:metalloendopeptidase activity"/>
    <property type="evidence" value="ECO:0007669"/>
    <property type="project" value="TreeGrafter"/>
</dbReference>
<dbReference type="NCBIfam" id="TIGR04183">
    <property type="entry name" value="Por_Secre_tail"/>
    <property type="match status" value="1"/>
</dbReference>
<dbReference type="AlphaFoldDB" id="A0A1G8WS45"/>
<evidence type="ECO:0000259" key="3">
    <source>
        <dbReference type="Pfam" id="PF18962"/>
    </source>
</evidence>
<dbReference type="OrthoDB" id="9809488at2"/>
<dbReference type="InterPro" id="IPR026444">
    <property type="entry name" value="Secre_tail"/>
</dbReference>
<dbReference type="RefSeq" id="WP_089677952.1">
    <property type="nucleotide sequence ID" value="NZ_FNFO01000001.1"/>
</dbReference>
<accession>A0A1G8WS45</accession>
<proteinExistence type="predicted"/>
<name>A0A1G8WS45_9BACT</name>
<feature type="domain" description="Secretion system C-terminal sorting" evidence="3">
    <location>
        <begin position="386"/>
        <end position="455"/>
    </location>
</feature>
<evidence type="ECO:0000313" key="4">
    <source>
        <dbReference type="EMBL" id="SDJ80867.1"/>
    </source>
</evidence>
<dbReference type="InterPro" id="IPR011055">
    <property type="entry name" value="Dup_hybrid_motif"/>
</dbReference>
<feature type="chain" id="PRO_5011580628" evidence="1">
    <location>
        <begin position="20"/>
        <end position="456"/>
    </location>
</feature>
<evidence type="ECO:0000259" key="2">
    <source>
        <dbReference type="Pfam" id="PF01551"/>
    </source>
</evidence>
<dbReference type="PANTHER" id="PTHR21666">
    <property type="entry name" value="PEPTIDASE-RELATED"/>
    <property type="match status" value="1"/>
</dbReference>
<dbReference type="Pfam" id="PF18962">
    <property type="entry name" value="Por_Secre_tail"/>
    <property type="match status" value="1"/>
</dbReference>